<dbReference type="InterPro" id="IPR036396">
    <property type="entry name" value="Cyt_P450_sf"/>
</dbReference>
<keyword evidence="2" id="KW-0349">Heme</keyword>
<dbReference type="AlphaFoldDB" id="A0A835I4L0"/>
<dbReference type="InterPro" id="IPR002401">
    <property type="entry name" value="Cyt_P450_E_grp-I"/>
</dbReference>
<keyword evidence="6" id="KW-0472">Membrane</keyword>
<reference evidence="7 8" key="1">
    <citation type="submission" date="2020-10" db="EMBL/GenBank/DDBJ databases">
        <title>The Coptis chinensis genome and diversification of protoberbering-type alkaloids.</title>
        <authorList>
            <person name="Wang B."/>
            <person name="Shu S."/>
            <person name="Song C."/>
            <person name="Liu Y."/>
        </authorList>
    </citation>
    <scope>NUCLEOTIDE SEQUENCE [LARGE SCALE GENOMIC DNA]</scope>
    <source>
        <strain evidence="7">HL-2020</strain>
        <tissue evidence="7">Leaf</tissue>
    </source>
</reference>
<dbReference type="GO" id="GO:0020037">
    <property type="term" value="F:heme binding"/>
    <property type="evidence" value="ECO:0007669"/>
    <property type="project" value="InterPro"/>
</dbReference>
<gene>
    <name evidence="7" type="ORF">IFM89_000233</name>
</gene>
<dbReference type="SUPFAM" id="SSF48264">
    <property type="entry name" value="Cytochrome P450"/>
    <property type="match status" value="2"/>
</dbReference>
<dbReference type="Pfam" id="PF00067">
    <property type="entry name" value="p450"/>
    <property type="match status" value="2"/>
</dbReference>
<keyword evidence="6" id="KW-0812">Transmembrane</keyword>
<proteinExistence type="inferred from homology"/>
<dbReference type="PANTHER" id="PTHR47955">
    <property type="entry name" value="CYTOCHROME P450 FAMILY 71 PROTEIN"/>
    <property type="match status" value="1"/>
</dbReference>
<keyword evidence="6" id="KW-1133">Transmembrane helix</keyword>
<keyword evidence="4" id="KW-0560">Oxidoreductase</keyword>
<evidence type="ECO:0000313" key="8">
    <source>
        <dbReference type="Proteomes" id="UP000631114"/>
    </source>
</evidence>
<dbReference type="OrthoDB" id="2789670at2759"/>
<keyword evidence="5" id="KW-0408">Iron</keyword>
<evidence type="ECO:0008006" key="9">
    <source>
        <dbReference type="Google" id="ProtNLM"/>
    </source>
</evidence>
<comment type="caution">
    <text evidence="7">The sequence shown here is derived from an EMBL/GenBank/DDBJ whole genome shotgun (WGS) entry which is preliminary data.</text>
</comment>
<evidence type="ECO:0000256" key="2">
    <source>
        <dbReference type="ARBA" id="ARBA00022617"/>
    </source>
</evidence>
<evidence type="ECO:0000256" key="5">
    <source>
        <dbReference type="ARBA" id="ARBA00023004"/>
    </source>
</evidence>
<dbReference type="EMBL" id="JADFTS010000003">
    <property type="protein sequence ID" value="KAF9612485.1"/>
    <property type="molecule type" value="Genomic_DNA"/>
</dbReference>
<evidence type="ECO:0000256" key="4">
    <source>
        <dbReference type="ARBA" id="ARBA00023002"/>
    </source>
</evidence>
<dbReference type="GO" id="GO:0005506">
    <property type="term" value="F:iron ion binding"/>
    <property type="evidence" value="ECO:0007669"/>
    <property type="project" value="InterPro"/>
</dbReference>
<protein>
    <recommendedName>
        <fullName evidence="9">Cytochrome P450</fullName>
    </recommendedName>
</protein>
<dbReference type="GO" id="GO:0016705">
    <property type="term" value="F:oxidoreductase activity, acting on paired donors, with incorporation or reduction of molecular oxygen"/>
    <property type="evidence" value="ECO:0007669"/>
    <property type="project" value="InterPro"/>
</dbReference>
<sequence length="495" mass="56990">MEPQQLISFPFVFAFLLFMLMLVKRSKKIKIQNYSLPLPPGPSKLPLIGHLHHLLGLPHHSLRNLAKIHGPLMHLKLGEVSAVVISSPSVAKQMMKTDDLMFVDRPQNLATKIMSYNGGDVIMAPYGEYWRQVRKICILELLSPKRVQSFWAVREEEVSNLIGTISLMVGSPMNLSKNIFTLTNDITARAAFGKTCKDKQAFITVMKEVVKLASGFAIADLFPSLSFLEMISGTKPKLERIHQKVDNMLDDIIREHKENRIAVKNLNEEVLEEDLVDVLLRLQEGGELEFPITMDNVKAITLVSILMKSIYFTMFDGMNKKYQVTAGILQLFCVLNSYIHHCSGHVQRRERYFINGSRMDIFRTTKKPKSYEKAQAEVRRIFHGKKKIHHEDMTGLNYLRLVIKESLGLHPPAPLLVPRECRERCEMDGYEIPKGSKVIVNAWAIGRDPEQWRDPESFEPERFEDKSIDYKGTNFKIYTIRGWQEDMSRYIVWNI</sequence>
<dbReference type="PANTHER" id="PTHR47955:SF8">
    <property type="entry name" value="CYTOCHROME P450 71D11-LIKE"/>
    <property type="match status" value="1"/>
</dbReference>
<feature type="transmembrane region" description="Helical" evidence="6">
    <location>
        <begin position="6"/>
        <end position="23"/>
    </location>
</feature>
<dbReference type="GO" id="GO:0004497">
    <property type="term" value="F:monooxygenase activity"/>
    <property type="evidence" value="ECO:0007669"/>
    <property type="project" value="InterPro"/>
</dbReference>
<evidence type="ECO:0000256" key="3">
    <source>
        <dbReference type="ARBA" id="ARBA00022723"/>
    </source>
</evidence>
<keyword evidence="8" id="KW-1185">Reference proteome</keyword>
<comment type="similarity">
    <text evidence="1">Belongs to the cytochrome P450 family.</text>
</comment>
<organism evidence="7 8">
    <name type="scientific">Coptis chinensis</name>
    <dbReference type="NCBI Taxonomy" id="261450"/>
    <lineage>
        <taxon>Eukaryota</taxon>
        <taxon>Viridiplantae</taxon>
        <taxon>Streptophyta</taxon>
        <taxon>Embryophyta</taxon>
        <taxon>Tracheophyta</taxon>
        <taxon>Spermatophyta</taxon>
        <taxon>Magnoliopsida</taxon>
        <taxon>Ranunculales</taxon>
        <taxon>Ranunculaceae</taxon>
        <taxon>Coptidoideae</taxon>
        <taxon>Coptis</taxon>
    </lineage>
</organism>
<dbReference type="GO" id="GO:0044550">
    <property type="term" value="P:secondary metabolite biosynthetic process"/>
    <property type="evidence" value="ECO:0007669"/>
    <property type="project" value="UniProtKB-ARBA"/>
</dbReference>
<accession>A0A835I4L0</accession>
<dbReference type="InterPro" id="IPR001128">
    <property type="entry name" value="Cyt_P450"/>
</dbReference>
<evidence type="ECO:0000313" key="7">
    <source>
        <dbReference type="EMBL" id="KAF9612485.1"/>
    </source>
</evidence>
<keyword evidence="3" id="KW-0479">Metal-binding</keyword>
<name>A0A835I4L0_9MAGN</name>
<dbReference type="Gene3D" id="1.10.630.10">
    <property type="entry name" value="Cytochrome P450"/>
    <property type="match status" value="1"/>
</dbReference>
<evidence type="ECO:0000256" key="1">
    <source>
        <dbReference type="ARBA" id="ARBA00010617"/>
    </source>
</evidence>
<dbReference type="PRINTS" id="PR00463">
    <property type="entry name" value="EP450I"/>
</dbReference>
<evidence type="ECO:0000256" key="6">
    <source>
        <dbReference type="SAM" id="Phobius"/>
    </source>
</evidence>
<dbReference type="Proteomes" id="UP000631114">
    <property type="component" value="Unassembled WGS sequence"/>
</dbReference>